<sequence>MIYGRDKLSFEDVKGHLFSRDKLDNEFGLDSKADRQASILLASNKQDKRCRYCKKLGHVEADCYKLRNKKAAESNEKDVA</sequence>
<dbReference type="EMBL" id="JABFAB010000007">
    <property type="protein sequence ID" value="MBA0652701.1"/>
    <property type="molecule type" value="Genomic_DNA"/>
</dbReference>
<reference evidence="1 2" key="1">
    <citation type="journal article" date="2019" name="Genome Biol. Evol.">
        <title>Insights into the evolution of the New World diploid cottons (Gossypium, subgenus Houzingenia) based on genome sequencing.</title>
        <authorList>
            <person name="Grover C.E."/>
            <person name="Arick M.A. 2nd"/>
            <person name="Thrash A."/>
            <person name="Conover J.L."/>
            <person name="Sanders W.S."/>
            <person name="Peterson D.G."/>
            <person name="Frelichowski J.E."/>
            <person name="Scheffler J.A."/>
            <person name="Scheffler B.E."/>
            <person name="Wendel J.F."/>
        </authorList>
    </citation>
    <scope>NUCLEOTIDE SEQUENCE [LARGE SCALE GENOMIC DNA]</scope>
    <source>
        <strain evidence="1">57</strain>
        <tissue evidence="1">Leaf</tissue>
    </source>
</reference>
<proteinExistence type="predicted"/>
<keyword evidence="2" id="KW-1185">Reference proteome</keyword>
<dbReference type="Proteomes" id="UP000593573">
    <property type="component" value="Unassembled WGS sequence"/>
</dbReference>
<comment type="caution">
    <text evidence="1">The sequence shown here is derived from an EMBL/GenBank/DDBJ whole genome shotgun (WGS) entry which is preliminary data.</text>
</comment>
<feature type="non-terminal residue" evidence="1">
    <location>
        <position position="80"/>
    </location>
</feature>
<evidence type="ECO:0000313" key="1">
    <source>
        <dbReference type="EMBL" id="MBA0652701.1"/>
    </source>
</evidence>
<evidence type="ECO:0008006" key="3">
    <source>
        <dbReference type="Google" id="ProtNLM"/>
    </source>
</evidence>
<dbReference type="SUPFAM" id="SSF57756">
    <property type="entry name" value="Retrovirus zinc finger-like domains"/>
    <property type="match status" value="1"/>
</dbReference>
<dbReference type="GO" id="GO:0008270">
    <property type="term" value="F:zinc ion binding"/>
    <property type="evidence" value="ECO:0007669"/>
    <property type="project" value="InterPro"/>
</dbReference>
<name>A0A7J8UQG0_9ROSI</name>
<dbReference type="OrthoDB" id="1825501at2759"/>
<dbReference type="Gene3D" id="4.10.60.10">
    <property type="entry name" value="Zinc finger, CCHC-type"/>
    <property type="match status" value="1"/>
</dbReference>
<protein>
    <recommendedName>
        <fullName evidence="3">CCHC-type domain-containing protein</fullName>
    </recommendedName>
</protein>
<dbReference type="InterPro" id="IPR036875">
    <property type="entry name" value="Znf_CCHC_sf"/>
</dbReference>
<organism evidence="1 2">
    <name type="scientific">Gossypium klotzschianum</name>
    <dbReference type="NCBI Taxonomy" id="34286"/>
    <lineage>
        <taxon>Eukaryota</taxon>
        <taxon>Viridiplantae</taxon>
        <taxon>Streptophyta</taxon>
        <taxon>Embryophyta</taxon>
        <taxon>Tracheophyta</taxon>
        <taxon>Spermatophyta</taxon>
        <taxon>Magnoliopsida</taxon>
        <taxon>eudicotyledons</taxon>
        <taxon>Gunneridae</taxon>
        <taxon>Pentapetalae</taxon>
        <taxon>rosids</taxon>
        <taxon>malvids</taxon>
        <taxon>Malvales</taxon>
        <taxon>Malvaceae</taxon>
        <taxon>Malvoideae</taxon>
        <taxon>Gossypium</taxon>
    </lineage>
</organism>
<dbReference type="GO" id="GO:0003676">
    <property type="term" value="F:nucleic acid binding"/>
    <property type="evidence" value="ECO:0007669"/>
    <property type="project" value="InterPro"/>
</dbReference>
<accession>A0A7J8UQG0</accession>
<gene>
    <name evidence="1" type="ORF">Goklo_019937</name>
</gene>
<dbReference type="AlphaFoldDB" id="A0A7J8UQG0"/>
<evidence type="ECO:0000313" key="2">
    <source>
        <dbReference type="Proteomes" id="UP000593573"/>
    </source>
</evidence>